<dbReference type="PROSITE" id="PS00463">
    <property type="entry name" value="ZN2_CY6_FUNGAL_1"/>
    <property type="match status" value="1"/>
</dbReference>
<organism evidence="3 4">
    <name type="scientific">Colletotrichum orbiculare (strain 104-T / ATCC 96160 / CBS 514.97 / LARS 414 / MAFF 240422)</name>
    <name type="common">Cucumber anthracnose fungus</name>
    <name type="synonym">Colletotrichum lagenarium</name>
    <dbReference type="NCBI Taxonomy" id="1213857"/>
    <lineage>
        <taxon>Eukaryota</taxon>
        <taxon>Fungi</taxon>
        <taxon>Dikarya</taxon>
        <taxon>Ascomycota</taxon>
        <taxon>Pezizomycotina</taxon>
        <taxon>Sordariomycetes</taxon>
        <taxon>Hypocreomycetidae</taxon>
        <taxon>Glomerellales</taxon>
        <taxon>Glomerellaceae</taxon>
        <taxon>Colletotrichum</taxon>
        <taxon>Colletotrichum orbiculare species complex</taxon>
    </lineage>
</organism>
<dbReference type="PANTHER" id="PTHR37534">
    <property type="entry name" value="TRANSCRIPTIONAL ACTIVATOR PROTEIN UGA3"/>
    <property type="match status" value="1"/>
</dbReference>
<dbReference type="PROSITE" id="PS50048">
    <property type="entry name" value="ZN2_CY6_FUNGAL_2"/>
    <property type="match status" value="1"/>
</dbReference>
<dbReference type="CDD" id="cd00067">
    <property type="entry name" value="GAL4"/>
    <property type="match status" value="1"/>
</dbReference>
<sequence length="555" mass="60367">MSAPSSHRRSRHGCTTCRTARIKCDEKRPTCEKCTRRRVHCGGYPVELKWVEASDISPDAQAPARSVVKARSSIAMGPSAHASQQRAAAAAAAAAAMRGPAKVSVPLPRSPPARGPVRNDVDALILSHWAKQLPELVYADTAEQSSVRDPYLAFVYRPDSLLLPATLAAGASHLYAAGVLKQADAFERKQRALNRVIACVRQHRSASAADPPAVLPFYVSEEAVAASLCLIGLEIMLGSHTDVLQPLIRGAKAQVDERRRITRVARGRLACPRPTIMLGMNIKMLAWMDTFSCVPCARRPVLDRRFWADEVLPLTARNPRGHPDLVFGLSTDMFALIGSAATLVQELLGGTAPREAFAPARAALLRDLAQKSRDLPRPTFGPYCREEGADAASAGALKIRTKNACIAAARAHSLATQIFLLRADTTTGTDPLPRPSELAEELLDAIVKVPIDTHASTLMLWPVFALGCESVEGSPWRPFVEAQLQRMFAKERLLNITVALDALRSRIWKVEGVRRLAGGEDGGSTGAREHARHSTEGPEGWVRQCWREKLQLCMA</sequence>
<dbReference type="GO" id="GO:0045944">
    <property type="term" value="P:positive regulation of transcription by RNA polymerase II"/>
    <property type="evidence" value="ECO:0007669"/>
    <property type="project" value="TreeGrafter"/>
</dbReference>
<dbReference type="InterPro" id="IPR021858">
    <property type="entry name" value="Fun_TF"/>
</dbReference>
<dbReference type="GO" id="GO:0008270">
    <property type="term" value="F:zinc ion binding"/>
    <property type="evidence" value="ECO:0007669"/>
    <property type="project" value="InterPro"/>
</dbReference>
<dbReference type="GO" id="GO:0005634">
    <property type="term" value="C:nucleus"/>
    <property type="evidence" value="ECO:0007669"/>
    <property type="project" value="UniProtKB-SubCell"/>
</dbReference>
<name>N4V6X4_COLOR</name>
<dbReference type="SMART" id="SM00066">
    <property type="entry name" value="GAL4"/>
    <property type="match status" value="1"/>
</dbReference>
<dbReference type="Gene3D" id="4.10.240.10">
    <property type="entry name" value="Zn(2)-C6 fungal-type DNA-binding domain"/>
    <property type="match status" value="1"/>
</dbReference>
<dbReference type="GO" id="GO:0000981">
    <property type="term" value="F:DNA-binding transcription factor activity, RNA polymerase II-specific"/>
    <property type="evidence" value="ECO:0007669"/>
    <property type="project" value="InterPro"/>
</dbReference>
<dbReference type="Proteomes" id="UP000014480">
    <property type="component" value="Unassembled WGS sequence"/>
</dbReference>
<proteinExistence type="predicted"/>
<dbReference type="InterPro" id="IPR001138">
    <property type="entry name" value="Zn2Cys6_DnaBD"/>
</dbReference>
<protein>
    <submittedName>
        <fullName evidence="3">Sterol uptake control protein 2</fullName>
    </submittedName>
</protein>
<reference evidence="4" key="2">
    <citation type="journal article" date="2019" name="Mol. Plant Microbe Interact.">
        <title>Genome sequence resources for four phytopathogenic fungi from the Colletotrichum orbiculare species complex.</title>
        <authorList>
            <person name="Gan P."/>
            <person name="Tsushima A."/>
            <person name="Narusaka M."/>
            <person name="Narusaka Y."/>
            <person name="Takano Y."/>
            <person name="Kubo Y."/>
            <person name="Shirasu K."/>
        </authorList>
    </citation>
    <scope>GENOME REANNOTATION</scope>
    <source>
        <strain evidence="4">104-T / ATCC 96160 / CBS 514.97 / LARS 414 / MAFF 240422</strain>
    </source>
</reference>
<gene>
    <name evidence="3" type="ORF">Cob_v011188</name>
</gene>
<dbReference type="EMBL" id="AMCV02000038">
    <property type="protein sequence ID" value="TDZ15839.1"/>
    <property type="molecule type" value="Genomic_DNA"/>
</dbReference>
<dbReference type="InterPro" id="IPR036864">
    <property type="entry name" value="Zn2-C6_fun-type_DNA-bd_sf"/>
</dbReference>
<dbReference type="Pfam" id="PF00172">
    <property type="entry name" value="Zn_clus"/>
    <property type="match status" value="1"/>
</dbReference>
<comment type="subcellular location">
    <subcellularLocation>
        <location evidence="1">Nucleus</location>
    </subcellularLocation>
</comment>
<dbReference type="OrthoDB" id="3251668at2759"/>
<dbReference type="eggNOG" id="ENOG502RKI4">
    <property type="taxonomic scope" value="Eukaryota"/>
</dbReference>
<dbReference type="HOGENOM" id="CLU_490893_0_0_1"/>
<reference evidence="4" key="1">
    <citation type="journal article" date="2013" name="New Phytol.">
        <title>Comparative genomic and transcriptomic analyses reveal the hemibiotrophic stage shift of Colletotrichum fungi.</title>
        <authorList>
            <person name="Gan P."/>
            <person name="Ikeda K."/>
            <person name="Irieda H."/>
            <person name="Narusaka M."/>
            <person name="O'Connell R.J."/>
            <person name="Narusaka Y."/>
            <person name="Takano Y."/>
            <person name="Kubo Y."/>
            <person name="Shirasu K."/>
        </authorList>
    </citation>
    <scope>NUCLEOTIDE SEQUENCE [LARGE SCALE GENOMIC DNA]</scope>
    <source>
        <strain evidence="4">104-T / ATCC 96160 / CBS 514.97 / LARS 414 / MAFF 240422</strain>
    </source>
</reference>
<dbReference type="GO" id="GO:0000976">
    <property type="term" value="F:transcription cis-regulatory region binding"/>
    <property type="evidence" value="ECO:0007669"/>
    <property type="project" value="TreeGrafter"/>
</dbReference>
<keyword evidence="4" id="KW-1185">Reference proteome</keyword>
<dbReference type="SUPFAM" id="SSF57701">
    <property type="entry name" value="Zn2/Cys6 DNA-binding domain"/>
    <property type="match status" value="1"/>
</dbReference>
<accession>N4V6X4</accession>
<dbReference type="PANTHER" id="PTHR37534:SF17">
    <property type="entry name" value="ZN(2)-C6 FUNGAL-TYPE DOMAIN-CONTAINING PROTEIN"/>
    <property type="match status" value="1"/>
</dbReference>
<comment type="caution">
    <text evidence="3">The sequence shown here is derived from an EMBL/GenBank/DDBJ whole genome shotgun (WGS) entry which is preliminary data.</text>
</comment>
<evidence type="ECO:0000313" key="3">
    <source>
        <dbReference type="EMBL" id="TDZ15839.1"/>
    </source>
</evidence>
<evidence type="ECO:0000256" key="2">
    <source>
        <dbReference type="ARBA" id="ARBA00023242"/>
    </source>
</evidence>
<dbReference type="AlphaFoldDB" id="N4V6X4"/>
<keyword evidence="2" id="KW-0539">Nucleus</keyword>
<evidence type="ECO:0000313" key="4">
    <source>
        <dbReference type="Proteomes" id="UP000014480"/>
    </source>
</evidence>
<evidence type="ECO:0000256" key="1">
    <source>
        <dbReference type="ARBA" id="ARBA00004123"/>
    </source>
</evidence>
<dbReference type="Pfam" id="PF11951">
    <property type="entry name" value="Fungal_trans_2"/>
    <property type="match status" value="1"/>
</dbReference>